<keyword evidence="7" id="KW-0067">ATP-binding</keyword>
<dbReference type="EMBL" id="CP159373">
    <property type="protein sequence ID" value="XCN71256.1"/>
    <property type="molecule type" value="Genomic_DNA"/>
</dbReference>
<gene>
    <name evidence="13" type="ORF">Q3M24_13135</name>
</gene>
<dbReference type="PROSITE" id="PS50113">
    <property type="entry name" value="PAC"/>
    <property type="match status" value="1"/>
</dbReference>
<keyword evidence="5" id="KW-0547">Nucleotide-binding</keyword>
<dbReference type="NCBIfam" id="TIGR00229">
    <property type="entry name" value="sensory_box"/>
    <property type="match status" value="2"/>
</dbReference>
<evidence type="ECO:0000256" key="5">
    <source>
        <dbReference type="ARBA" id="ARBA00022741"/>
    </source>
</evidence>
<dbReference type="InterPro" id="IPR005467">
    <property type="entry name" value="His_kinase_dom"/>
</dbReference>
<dbReference type="PANTHER" id="PTHR41523:SF8">
    <property type="entry name" value="ETHYLENE RESPONSE SENSOR PROTEIN"/>
    <property type="match status" value="1"/>
</dbReference>
<name>A0AAU8LPZ7_9BACT</name>
<dbReference type="SUPFAM" id="SSF55785">
    <property type="entry name" value="PYP-like sensor domain (PAS domain)"/>
    <property type="match status" value="2"/>
</dbReference>
<dbReference type="InterPro" id="IPR035965">
    <property type="entry name" value="PAS-like_dom_sf"/>
</dbReference>
<evidence type="ECO:0000256" key="3">
    <source>
        <dbReference type="ARBA" id="ARBA00022553"/>
    </source>
</evidence>
<dbReference type="SMART" id="SM00091">
    <property type="entry name" value="PAS"/>
    <property type="match status" value="2"/>
</dbReference>
<dbReference type="InterPro" id="IPR001610">
    <property type="entry name" value="PAC"/>
</dbReference>
<reference evidence="13" key="1">
    <citation type="journal article" date="2024" name="Syst. Appl. Microbiol.">
        <title>First single-strain enrichments of Electrothrix cable bacteria, description of E. aestuarii sp. nov. and E. rattekaaiensis sp. nov., and proposal of a cable bacteria taxonomy following the rules of the SeqCode.</title>
        <authorList>
            <person name="Plum-Jensen L.E."/>
            <person name="Schramm A."/>
            <person name="Marshall I.P.G."/>
        </authorList>
    </citation>
    <scope>NUCLEOTIDE SEQUENCE</scope>
    <source>
        <strain evidence="13">Rat1</strain>
    </source>
</reference>
<accession>A0AAU8LPZ7</accession>
<evidence type="ECO:0000259" key="11">
    <source>
        <dbReference type="PROSITE" id="PS50112"/>
    </source>
</evidence>
<dbReference type="GO" id="GO:0005524">
    <property type="term" value="F:ATP binding"/>
    <property type="evidence" value="ECO:0007669"/>
    <property type="project" value="UniProtKB-KW"/>
</dbReference>
<dbReference type="InterPro" id="IPR011495">
    <property type="entry name" value="Sig_transdc_His_kin_sub2_dim/P"/>
</dbReference>
<evidence type="ECO:0000313" key="13">
    <source>
        <dbReference type="EMBL" id="XCN71256.1"/>
    </source>
</evidence>
<protein>
    <recommendedName>
        <fullName evidence="2">histidine kinase</fullName>
        <ecNumber evidence="2">2.7.13.3</ecNumber>
    </recommendedName>
</protein>
<dbReference type="GO" id="GO:0004673">
    <property type="term" value="F:protein histidine kinase activity"/>
    <property type="evidence" value="ECO:0007669"/>
    <property type="project" value="UniProtKB-EC"/>
</dbReference>
<dbReference type="Gene3D" id="3.30.450.20">
    <property type="entry name" value="PAS domain"/>
    <property type="match status" value="2"/>
</dbReference>
<dbReference type="KEGG" id="eaj:Q3M24_13135"/>
<dbReference type="CDD" id="cd00130">
    <property type="entry name" value="PAS"/>
    <property type="match status" value="2"/>
</dbReference>
<keyword evidence="6" id="KW-0418">Kinase</keyword>
<evidence type="ECO:0000256" key="7">
    <source>
        <dbReference type="ARBA" id="ARBA00022840"/>
    </source>
</evidence>
<evidence type="ECO:0000256" key="8">
    <source>
        <dbReference type="ARBA" id="ARBA00023026"/>
    </source>
</evidence>
<evidence type="ECO:0000259" key="12">
    <source>
        <dbReference type="PROSITE" id="PS50113"/>
    </source>
</evidence>
<dbReference type="InterPro" id="IPR003594">
    <property type="entry name" value="HATPase_dom"/>
</dbReference>
<dbReference type="PROSITE" id="PS50112">
    <property type="entry name" value="PAS"/>
    <property type="match status" value="2"/>
</dbReference>
<keyword evidence="4" id="KW-0808">Transferase</keyword>
<dbReference type="AlphaFoldDB" id="A0AAU8LPZ7"/>
<evidence type="ECO:0000256" key="1">
    <source>
        <dbReference type="ARBA" id="ARBA00000085"/>
    </source>
</evidence>
<evidence type="ECO:0000259" key="10">
    <source>
        <dbReference type="PROSITE" id="PS50109"/>
    </source>
</evidence>
<organism evidence="13">
    <name type="scientific">Candidatus Electrothrix aestuarii</name>
    <dbReference type="NCBI Taxonomy" id="3062594"/>
    <lineage>
        <taxon>Bacteria</taxon>
        <taxon>Pseudomonadati</taxon>
        <taxon>Thermodesulfobacteriota</taxon>
        <taxon>Desulfobulbia</taxon>
        <taxon>Desulfobulbales</taxon>
        <taxon>Desulfobulbaceae</taxon>
        <taxon>Candidatus Electrothrix</taxon>
    </lineage>
</organism>
<dbReference type="InterPro" id="IPR000700">
    <property type="entry name" value="PAS-assoc_C"/>
</dbReference>
<dbReference type="PANTHER" id="PTHR41523">
    <property type="entry name" value="TWO-COMPONENT SYSTEM SENSOR PROTEIN"/>
    <property type="match status" value="1"/>
</dbReference>
<keyword evidence="9" id="KW-0175">Coiled coil</keyword>
<comment type="catalytic activity">
    <reaction evidence="1">
        <text>ATP + protein L-histidine = ADP + protein N-phospho-L-histidine.</text>
        <dbReference type="EC" id="2.7.13.3"/>
    </reaction>
</comment>
<evidence type="ECO:0000256" key="9">
    <source>
        <dbReference type="SAM" id="Coils"/>
    </source>
</evidence>
<feature type="coiled-coil region" evidence="9">
    <location>
        <begin position="37"/>
        <end position="67"/>
    </location>
</feature>
<evidence type="ECO:0000256" key="4">
    <source>
        <dbReference type="ARBA" id="ARBA00022679"/>
    </source>
</evidence>
<keyword evidence="8" id="KW-0843">Virulence</keyword>
<evidence type="ECO:0000256" key="6">
    <source>
        <dbReference type="ARBA" id="ARBA00022777"/>
    </source>
</evidence>
<dbReference type="PROSITE" id="PS50109">
    <property type="entry name" value="HIS_KIN"/>
    <property type="match status" value="1"/>
</dbReference>
<dbReference type="InterPro" id="IPR000014">
    <property type="entry name" value="PAS"/>
</dbReference>
<evidence type="ECO:0000256" key="2">
    <source>
        <dbReference type="ARBA" id="ARBA00012438"/>
    </source>
</evidence>
<feature type="domain" description="PAC" evidence="12">
    <location>
        <begin position="140"/>
        <end position="190"/>
    </location>
</feature>
<dbReference type="SMART" id="SM00387">
    <property type="entry name" value="HATPase_c"/>
    <property type="match status" value="1"/>
</dbReference>
<feature type="domain" description="PAS" evidence="11">
    <location>
        <begin position="64"/>
        <end position="138"/>
    </location>
</feature>
<dbReference type="Gene3D" id="3.30.565.10">
    <property type="entry name" value="Histidine kinase-like ATPase, C-terminal domain"/>
    <property type="match status" value="1"/>
</dbReference>
<proteinExistence type="predicted"/>
<dbReference type="Pfam" id="PF02518">
    <property type="entry name" value="HATPase_c"/>
    <property type="match status" value="1"/>
</dbReference>
<sequence>MEAPFKLDLGIYRKSSPFLSPLRYDEQVPTMPTEPIYEELERRIQKLEQEKSECEETQNELGKSIDNYRTIFNAVNDAIIIHDMKDGSFIDVNEKTAELYGYTKEEILQMDVNALSTGIPPYSQAEALTYIQKAIQGEPQIFQWQSKKKDGTLFWVEVNLKKSILDEQGCLIAVVRDITERKQNQEALLREEKRYRSILETSIDGFWITNMQGEILEINDAYCQMSGYSKEELYSMRVLEIDGIMTSDEIADKTQEILDKGYDRFETQHRHKDGTLYDVEVSTQYVEVENGFFVIFVRDITARKEAMNNLRATIEEKDILLRELYHRTKNTLQVIRSMLVLQAATMPDNEQVQKLVTDTEQRILTISLVHQKLYQSHDLSRIALKDYLQELANLIIQSHSPAAHNVSLKLESESLFLLLDTAIPCGLIVNELLSNALKYAFPDKQQGLISVQVLRNTAGNIEVTVADDGVGVPLDFDFRGQTTLGLRTILAIGEQQLQGTVRFISEQGVTCIIEFPDTLYTERV</sequence>
<feature type="domain" description="Histidine kinase" evidence="10">
    <location>
        <begin position="323"/>
        <end position="519"/>
    </location>
</feature>
<feature type="domain" description="PAS" evidence="11">
    <location>
        <begin position="191"/>
        <end position="261"/>
    </location>
</feature>
<dbReference type="Pfam" id="PF07568">
    <property type="entry name" value="HisKA_2"/>
    <property type="match status" value="1"/>
</dbReference>
<dbReference type="Pfam" id="PF13426">
    <property type="entry name" value="PAS_9"/>
    <property type="match status" value="2"/>
</dbReference>
<keyword evidence="3" id="KW-0597">Phosphoprotein</keyword>
<dbReference type="InterPro" id="IPR036890">
    <property type="entry name" value="HATPase_C_sf"/>
</dbReference>
<dbReference type="SMART" id="SM00086">
    <property type="entry name" value="PAC"/>
    <property type="match status" value="2"/>
</dbReference>
<reference evidence="13" key="2">
    <citation type="submission" date="2024-06" db="EMBL/GenBank/DDBJ databases">
        <authorList>
            <person name="Plum-Jensen L.E."/>
            <person name="Schramm A."/>
            <person name="Marshall I.P.G."/>
        </authorList>
    </citation>
    <scope>NUCLEOTIDE SEQUENCE</scope>
    <source>
        <strain evidence="13">Rat1</strain>
    </source>
</reference>
<dbReference type="SUPFAM" id="SSF55874">
    <property type="entry name" value="ATPase domain of HSP90 chaperone/DNA topoisomerase II/histidine kinase"/>
    <property type="match status" value="1"/>
</dbReference>
<dbReference type="EC" id="2.7.13.3" evidence="2"/>